<protein>
    <recommendedName>
        <fullName evidence="4">Transposase</fullName>
    </recommendedName>
</protein>
<evidence type="ECO:0000313" key="2">
    <source>
        <dbReference type="EMBL" id="EWS99819.1"/>
    </source>
</evidence>
<feature type="compositionally biased region" description="Polar residues" evidence="1">
    <location>
        <begin position="100"/>
        <end position="121"/>
    </location>
</feature>
<gene>
    <name evidence="2" type="ORF">N865_20715</name>
</gene>
<comment type="caution">
    <text evidence="2">The sequence shown here is derived from an EMBL/GenBank/DDBJ whole genome shotgun (WGS) entry which is preliminary data.</text>
</comment>
<dbReference type="PATRIC" id="fig|1386089.3.peg.3974"/>
<reference evidence="2 3" key="1">
    <citation type="submission" date="2013-08" db="EMBL/GenBank/DDBJ databases">
        <title>Intrasporangium oryzae NRRL B-24470.</title>
        <authorList>
            <person name="Liu H."/>
            <person name="Wang G."/>
        </authorList>
    </citation>
    <scope>NUCLEOTIDE SEQUENCE [LARGE SCALE GENOMIC DNA]</scope>
    <source>
        <strain evidence="2 3">NRRL B-24470</strain>
    </source>
</reference>
<keyword evidence="3" id="KW-1185">Reference proteome</keyword>
<dbReference type="eggNOG" id="COG3547">
    <property type="taxonomic scope" value="Bacteria"/>
</dbReference>
<feature type="region of interest" description="Disordered" evidence="1">
    <location>
        <begin position="64"/>
        <end position="121"/>
    </location>
</feature>
<sequence>MNHMIHIAAISQIRLDTPGRTYYRRKLAAGKTKLEALRCLKRRISDALYRQLVADAAAATAASLEAGPGGHCGASQESSAVDLPPHIDTSDQPLPGPAKSTLQPPHSARKTSSPRTESATR</sequence>
<evidence type="ECO:0000256" key="1">
    <source>
        <dbReference type="SAM" id="MobiDB-lite"/>
    </source>
</evidence>
<dbReference type="Proteomes" id="UP000019489">
    <property type="component" value="Unassembled WGS sequence"/>
</dbReference>
<name>W9G1I9_9MICO</name>
<evidence type="ECO:0008006" key="4">
    <source>
        <dbReference type="Google" id="ProtNLM"/>
    </source>
</evidence>
<dbReference type="AlphaFoldDB" id="W9G1I9"/>
<dbReference type="EMBL" id="AWSA01000070">
    <property type="protein sequence ID" value="EWS99819.1"/>
    <property type="molecule type" value="Genomic_DNA"/>
</dbReference>
<organism evidence="2 3">
    <name type="scientific">Intrasporangium oryzae NRRL B-24470</name>
    <dbReference type="NCBI Taxonomy" id="1386089"/>
    <lineage>
        <taxon>Bacteria</taxon>
        <taxon>Bacillati</taxon>
        <taxon>Actinomycetota</taxon>
        <taxon>Actinomycetes</taxon>
        <taxon>Micrococcales</taxon>
        <taxon>Intrasporangiaceae</taxon>
        <taxon>Intrasporangium</taxon>
    </lineage>
</organism>
<evidence type="ECO:0000313" key="3">
    <source>
        <dbReference type="Proteomes" id="UP000019489"/>
    </source>
</evidence>
<proteinExistence type="predicted"/>
<dbReference type="STRING" id="1386089.N865_20715"/>
<accession>W9G1I9</accession>